<evidence type="ECO:0000259" key="12">
    <source>
        <dbReference type="Pfam" id="PF01514"/>
    </source>
</evidence>
<keyword evidence="5 11" id="KW-0812">Transmembrane</keyword>
<dbReference type="PANTHER" id="PTHR30046">
    <property type="entry name" value="FLAGELLAR M-RING PROTEIN"/>
    <property type="match status" value="1"/>
</dbReference>
<evidence type="ECO:0000256" key="9">
    <source>
        <dbReference type="PIRNR" id="PIRNR004862"/>
    </source>
</evidence>
<sequence length="485" mass="51415">MASLNEIARDLGRPRILGLLGVVVVAVAGLWGLVAWGTAPTWVPLFRDIPVESIGEYTRLLEDAGIENRLTMGGTELQVEEADVAQARVALAQAGIEPAGKPGWTIFDQPSWGMTEFTQRINYRRALEGELARSIAQMQGITSADVLLGMRETPTLRGGAAPVEASVMLNLGSGARPGAELVEAITFLLARSVDGLSSDHVSVVDNTGRVLSAGEEPGLSASGSTRRQVALQRDLESYLETRAEDLVAPLIGAANVRVRVAASLDYERVQKITQAVDPEVSVLLNEERSEVIPGDPSQGASSTIFNNEFQTNQSTETVERNPGSIQRLTVSVALNQASLGEGGAAVLEQVQRLVANAVGLDPQRGDEISVEAMPFEQPVATPTATEETGGPAWLAILLQYQRQIVAALAMLITLFVAFRALGALKGAADDIAAQQALPASPEAADGPRLPAAGEGAMSPRDQLAQLLSQRPENASRVLRAWMKDA</sequence>
<evidence type="ECO:0000256" key="6">
    <source>
        <dbReference type="ARBA" id="ARBA00022989"/>
    </source>
</evidence>
<dbReference type="PRINTS" id="PR01009">
    <property type="entry name" value="FLGMRINGFLIF"/>
</dbReference>
<keyword evidence="7 11" id="KW-0472">Membrane</keyword>
<evidence type="ECO:0000256" key="10">
    <source>
        <dbReference type="SAM" id="MobiDB-lite"/>
    </source>
</evidence>
<comment type="caution">
    <text evidence="14">The sequence shown here is derived from an EMBL/GenBank/DDBJ whole genome shotgun (WGS) entry which is preliminary data.</text>
</comment>
<keyword evidence="6 11" id="KW-1133">Transmembrane helix</keyword>
<evidence type="ECO:0000313" key="14">
    <source>
        <dbReference type="EMBL" id="MEK9502499.1"/>
    </source>
</evidence>
<evidence type="ECO:0000256" key="1">
    <source>
        <dbReference type="ARBA" id="ARBA00004117"/>
    </source>
</evidence>
<dbReference type="PANTHER" id="PTHR30046:SF0">
    <property type="entry name" value="FLAGELLAR M-RING PROTEIN"/>
    <property type="match status" value="1"/>
</dbReference>
<dbReference type="InterPro" id="IPR000067">
    <property type="entry name" value="FlgMring_FliF"/>
</dbReference>
<organism evidence="14 15">
    <name type="scientific">Gaopeijia maritima</name>
    <dbReference type="NCBI Taxonomy" id="3119007"/>
    <lineage>
        <taxon>Bacteria</taxon>
        <taxon>Pseudomonadati</taxon>
        <taxon>Gemmatimonadota</taxon>
        <taxon>Longimicrobiia</taxon>
        <taxon>Gaopeijiales</taxon>
        <taxon>Gaopeijiaceae</taxon>
        <taxon>Gaopeijia</taxon>
    </lineage>
</organism>
<keyword evidence="15" id="KW-1185">Reference proteome</keyword>
<evidence type="ECO:0000256" key="8">
    <source>
        <dbReference type="ARBA" id="ARBA00023143"/>
    </source>
</evidence>
<keyword evidence="14" id="KW-0969">Cilium</keyword>
<evidence type="ECO:0000256" key="2">
    <source>
        <dbReference type="ARBA" id="ARBA00004651"/>
    </source>
</evidence>
<keyword evidence="8 9" id="KW-0975">Bacterial flagellum</keyword>
<dbReference type="InterPro" id="IPR006182">
    <property type="entry name" value="FliF_N_dom"/>
</dbReference>
<dbReference type="Pfam" id="PF08345">
    <property type="entry name" value="YscJ_FliF_C"/>
    <property type="match status" value="1"/>
</dbReference>
<feature type="domain" description="Flagellar M-ring N-terminal" evidence="12">
    <location>
        <begin position="38"/>
        <end position="212"/>
    </location>
</feature>
<accession>A0ABU9ECN0</accession>
<keyword evidence="14" id="KW-0966">Cell projection</keyword>
<dbReference type="Gene3D" id="3.30.300.30">
    <property type="match status" value="1"/>
</dbReference>
<comment type="subcellular location">
    <subcellularLocation>
        <location evidence="1 9">Bacterial flagellum basal body</location>
    </subcellularLocation>
    <subcellularLocation>
        <location evidence="2">Cell membrane</location>
        <topology evidence="2">Multi-pass membrane protein</topology>
    </subcellularLocation>
</comment>
<evidence type="ECO:0000256" key="5">
    <source>
        <dbReference type="ARBA" id="ARBA00022692"/>
    </source>
</evidence>
<dbReference type="Pfam" id="PF01514">
    <property type="entry name" value="YscJ_FliF"/>
    <property type="match status" value="1"/>
</dbReference>
<dbReference type="EMBL" id="JBBHLI010000012">
    <property type="protein sequence ID" value="MEK9502499.1"/>
    <property type="molecule type" value="Genomic_DNA"/>
</dbReference>
<comment type="similarity">
    <text evidence="3 9">Belongs to the FliF family.</text>
</comment>
<keyword evidence="14" id="KW-0282">Flagellum</keyword>
<evidence type="ECO:0000256" key="3">
    <source>
        <dbReference type="ARBA" id="ARBA00007971"/>
    </source>
</evidence>
<reference evidence="14 15" key="1">
    <citation type="submission" date="2024-02" db="EMBL/GenBank/DDBJ databases">
        <title>A novel Gemmatimonadota bacterium.</title>
        <authorList>
            <person name="Du Z.-J."/>
            <person name="Ye Y.-Q."/>
        </authorList>
    </citation>
    <scope>NUCLEOTIDE SEQUENCE [LARGE SCALE GENOMIC DNA]</scope>
    <source>
        <strain evidence="14 15">DH-20</strain>
    </source>
</reference>
<feature type="region of interest" description="Disordered" evidence="10">
    <location>
        <begin position="438"/>
        <end position="471"/>
    </location>
</feature>
<protein>
    <recommendedName>
        <fullName evidence="9">Flagellar M-ring protein</fullName>
    </recommendedName>
</protein>
<proteinExistence type="inferred from homology"/>
<gene>
    <name evidence="14" type="primary">fliF</name>
    <name evidence="14" type="ORF">WI372_16015</name>
</gene>
<comment type="function">
    <text evidence="9">The M ring may be actively involved in energy transduction.</text>
</comment>
<name>A0ABU9ECN0_9BACT</name>
<feature type="transmembrane region" description="Helical" evidence="11">
    <location>
        <begin position="404"/>
        <end position="424"/>
    </location>
</feature>
<dbReference type="PIRSF" id="PIRSF004862">
    <property type="entry name" value="FliF"/>
    <property type="match status" value="1"/>
</dbReference>
<feature type="domain" description="Flagellar M-ring C-terminal" evidence="13">
    <location>
        <begin position="248"/>
        <end position="375"/>
    </location>
</feature>
<evidence type="ECO:0000256" key="11">
    <source>
        <dbReference type="SAM" id="Phobius"/>
    </source>
</evidence>
<dbReference type="InterPro" id="IPR045851">
    <property type="entry name" value="AMP-bd_C_sf"/>
</dbReference>
<keyword evidence="4" id="KW-1003">Cell membrane</keyword>
<dbReference type="InterPro" id="IPR043427">
    <property type="entry name" value="YscJ/FliF"/>
</dbReference>
<evidence type="ECO:0000256" key="4">
    <source>
        <dbReference type="ARBA" id="ARBA00022475"/>
    </source>
</evidence>
<dbReference type="NCBIfam" id="TIGR00206">
    <property type="entry name" value="fliF"/>
    <property type="match status" value="1"/>
</dbReference>
<feature type="transmembrane region" description="Helical" evidence="11">
    <location>
        <begin position="16"/>
        <end position="37"/>
    </location>
</feature>
<evidence type="ECO:0000259" key="13">
    <source>
        <dbReference type="Pfam" id="PF08345"/>
    </source>
</evidence>
<evidence type="ECO:0000313" key="15">
    <source>
        <dbReference type="Proteomes" id="UP001484239"/>
    </source>
</evidence>
<evidence type="ECO:0000256" key="7">
    <source>
        <dbReference type="ARBA" id="ARBA00023136"/>
    </source>
</evidence>
<dbReference type="Proteomes" id="UP001484239">
    <property type="component" value="Unassembled WGS sequence"/>
</dbReference>
<dbReference type="InterPro" id="IPR013556">
    <property type="entry name" value="Flag_M-ring_C"/>
</dbReference>